<accession>A0A5B7JA24</accession>
<dbReference type="EMBL" id="VSRR010085897">
    <property type="protein sequence ID" value="MPC90876.1"/>
    <property type="molecule type" value="Genomic_DNA"/>
</dbReference>
<feature type="region of interest" description="Disordered" evidence="1">
    <location>
        <begin position="37"/>
        <end position="58"/>
    </location>
</feature>
<comment type="caution">
    <text evidence="2">The sequence shown here is derived from an EMBL/GenBank/DDBJ whole genome shotgun (WGS) entry which is preliminary data.</text>
</comment>
<evidence type="ECO:0000256" key="1">
    <source>
        <dbReference type="SAM" id="MobiDB-lite"/>
    </source>
</evidence>
<evidence type="ECO:0000313" key="2">
    <source>
        <dbReference type="EMBL" id="MPC90876.1"/>
    </source>
</evidence>
<feature type="compositionally biased region" description="Acidic residues" evidence="1">
    <location>
        <begin position="45"/>
        <end position="58"/>
    </location>
</feature>
<keyword evidence="3" id="KW-1185">Reference proteome</keyword>
<reference evidence="2 3" key="1">
    <citation type="submission" date="2019-05" db="EMBL/GenBank/DDBJ databases">
        <title>Another draft genome of Portunus trituberculatus and its Hox gene families provides insights of decapod evolution.</title>
        <authorList>
            <person name="Jeong J.-H."/>
            <person name="Song I."/>
            <person name="Kim S."/>
            <person name="Choi T."/>
            <person name="Kim D."/>
            <person name="Ryu S."/>
            <person name="Kim W."/>
        </authorList>
    </citation>
    <scope>NUCLEOTIDE SEQUENCE [LARGE SCALE GENOMIC DNA]</scope>
    <source>
        <tissue evidence="2">Muscle</tissue>
    </source>
</reference>
<gene>
    <name evidence="2" type="ORF">E2C01_085880</name>
</gene>
<evidence type="ECO:0000313" key="3">
    <source>
        <dbReference type="Proteomes" id="UP000324222"/>
    </source>
</evidence>
<dbReference type="AlphaFoldDB" id="A0A5B7JA24"/>
<protein>
    <submittedName>
        <fullName evidence="2">Uncharacterized protein</fullName>
    </submittedName>
</protein>
<name>A0A5B7JA24_PORTR</name>
<proteinExistence type="predicted"/>
<sequence length="94" mass="10816">MDARGWFTWIVCEPTKIQGHSPGERNDMRMKKGSLEKLQHGTGDPAEEPFVEATGDDTDCSVGVELLTDQKDERPRRERLAPKWTADYVLRKWN</sequence>
<dbReference type="Proteomes" id="UP000324222">
    <property type="component" value="Unassembled WGS sequence"/>
</dbReference>
<organism evidence="2 3">
    <name type="scientific">Portunus trituberculatus</name>
    <name type="common">Swimming crab</name>
    <name type="synonym">Neptunus trituberculatus</name>
    <dbReference type="NCBI Taxonomy" id="210409"/>
    <lineage>
        <taxon>Eukaryota</taxon>
        <taxon>Metazoa</taxon>
        <taxon>Ecdysozoa</taxon>
        <taxon>Arthropoda</taxon>
        <taxon>Crustacea</taxon>
        <taxon>Multicrustacea</taxon>
        <taxon>Malacostraca</taxon>
        <taxon>Eumalacostraca</taxon>
        <taxon>Eucarida</taxon>
        <taxon>Decapoda</taxon>
        <taxon>Pleocyemata</taxon>
        <taxon>Brachyura</taxon>
        <taxon>Eubrachyura</taxon>
        <taxon>Portunoidea</taxon>
        <taxon>Portunidae</taxon>
        <taxon>Portuninae</taxon>
        <taxon>Portunus</taxon>
    </lineage>
</organism>